<proteinExistence type="predicted"/>
<keyword evidence="2" id="KW-1185">Reference proteome</keyword>
<gene>
    <name evidence="1" type="ORF">MDG893_00170</name>
</gene>
<name>A6F1B3_9GAMM</name>
<sequence>MVRYRAAIEIVRIGVKGRAPNKQVIATGWRLAMSRNVYESLVIGWLIIFTLAGCSDEMDPTPAGAESKSVQDISVPEIALSKAELDWVGQQIFRNECSAKKVCLVHWNEGEAFPSLGIGHFIWYPSAVEGRFVESFPALIRYMEKRDAPLPHWLAQLEPFDAPWPDRAAFLEVADSSRVAELREFLLATRDLQAGFIVQRARSSLLRVIQAAPDAQQPRVKRHLDELVSTSGGVYAVIDYVNFKGEGLSATEQYNGEGWGLLQVLLAMKGDDRPILDRFRSAAAEVLTRRAENADAPIERERWLKGWLRRLESYREPN</sequence>
<accession>A6F1B3</accession>
<comment type="caution">
    <text evidence="1">The sequence shown here is derived from an EMBL/GenBank/DDBJ whole genome shotgun (WGS) entry which is preliminary data.</text>
</comment>
<dbReference type="EMBL" id="ABCP01000017">
    <property type="protein sequence ID" value="EDM47430.1"/>
    <property type="molecule type" value="Genomic_DNA"/>
</dbReference>
<dbReference type="AlphaFoldDB" id="A6F1B3"/>
<reference evidence="1 2" key="1">
    <citation type="submission" date="2007-06" db="EMBL/GenBank/DDBJ databases">
        <authorList>
            <person name="Green D."/>
            <person name="Ferriera S."/>
            <person name="Johnson J."/>
            <person name="Kravitz S."/>
            <person name="Beeson K."/>
            <person name="Sutton G."/>
            <person name="Rogers Y.-H."/>
            <person name="Friedman R."/>
            <person name="Frazier M."/>
            <person name="Venter J.C."/>
        </authorList>
    </citation>
    <scope>NUCLEOTIDE SEQUENCE [LARGE SCALE GENOMIC DNA]</scope>
    <source>
        <strain evidence="1 2">DG893</strain>
    </source>
</reference>
<evidence type="ECO:0000313" key="2">
    <source>
        <dbReference type="Proteomes" id="UP000005856"/>
    </source>
</evidence>
<dbReference type="Proteomes" id="UP000005856">
    <property type="component" value="Unassembled WGS sequence"/>
</dbReference>
<dbReference type="eggNOG" id="ENOG502ZBV3">
    <property type="taxonomic scope" value="Bacteria"/>
</dbReference>
<evidence type="ECO:0000313" key="1">
    <source>
        <dbReference type="EMBL" id="EDM47430.1"/>
    </source>
</evidence>
<protein>
    <submittedName>
        <fullName evidence="1">Uncharacterized protein</fullName>
    </submittedName>
</protein>
<dbReference type="STRING" id="443152.MDG893_00170"/>
<organism evidence="1 2">
    <name type="scientific">Marinobacter algicola DG893</name>
    <dbReference type="NCBI Taxonomy" id="443152"/>
    <lineage>
        <taxon>Bacteria</taxon>
        <taxon>Pseudomonadati</taxon>
        <taxon>Pseudomonadota</taxon>
        <taxon>Gammaproteobacteria</taxon>
        <taxon>Pseudomonadales</taxon>
        <taxon>Marinobacteraceae</taxon>
        <taxon>Marinobacter</taxon>
    </lineage>
</organism>